<feature type="domain" description="Aminoglycoside phosphotransferase" evidence="1">
    <location>
        <begin position="296"/>
        <end position="370"/>
    </location>
</feature>
<sequence length="486" mass="53039">MTIVDEVVRARSRQVNARELAEVYTALADRDGAFDTAVPSVLFAGVEPAPEQVERLRRFGFTVVERDCPCGVGALIVGGTLHGTWFPLDVDPNGRIADVVDFAVAARLREWAGAMARPEFTKMHKPGSDSRGVVQFRVDGADIVAKVGDAAAIAGEVAFACEVNALLAKDGRRGLFPEVHGVHHEGTQAVSLMEAGLPLPLSPLFADDERTTLAAAALDQLEPHLDQVGAWYRLTAGTQRPTVADYLYRERYHILCGQTDFLATFAALFPETGLDDMLEARIVLPGGTVMDGYRAAVSWLDQVAPDLLPNQGSAVHGDIYAANMLLRADGSPVLIDPRTVWEGRDRPDVGYGDPVFDFATLLHGVFPMAAILRAAEEGTQDRLVDDVRPVDGVLDLTSLRLPLRFPGSVDALIERMLRALPHDEPRAHTTARLYIGAATSLAGWLKYLRSLRSPQAWLATFAYVGWYLRMAREVWEDGFSKGKKDS</sequence>
<gene>
    <name evidence="2" type="ORF">GPZ80_15855</name>
</gene>
<dbReference type="InterPro" id="IPR011009">
    <property type="entry name" value="Kinase-like_dom_sf"/>
</dbReference>
<evidence type="ECO:0000313" key="3">
    <source>
        <dbReference type="Proteomes" id="UP000734823"/>
    </source>
</evidence>
<keyword evidence="3" id="KW-1185">Reference proteome</keyword>
<dbReference type="Gene3D" id="3.90.1200.10">
    <property type="match status" value="1"/>
</dbReference>
<dbReference type="Proteomes" id="UP000734823">
    <property type="component" value="Unassembled WGS sequence"/>
</dbReference>
<name>A0ABR7L7I8_9PSEU</name>
<accession>A0ABR7L7I8</accession>
<organism evidence="2 3">
    <name type="scientific">Actinokineospora xionganensis</name>
    <dbReference type="NCBI Taxonomy" id="2684470"/>
    <lineage>
        <taxon>Bacteria</taxon>
        <taxon>Bacillati</taxon>
        <taxon>Actinomycetota</taxon>
        <taxon>Actinomycetes</taxon>
        <taxon>Pseudonocardiales</taxon>
        <taxon>Pseudonocardiaceae</taxon>
        <taxon>Actinokineospora</taxon>
    </lineage>
</organism>
<dbReference type="SUPFAM" id="SSF56112">
    <property type="entry name" value="Protein kinase-like (PK-like)"/>
    <property type="match status" value="1"/>
</dbReference>
<dbReference type="EMBL" id="JABVED010000008">
    <property type="protein sequence ID" value="MBC6448651.1"/>
    <property type="molecule type" value="Genomic_DNA"/>
</dbReference>
<dbReference type="RefSeq" id="WP_187221133.1">
    <property type="nucleotide sequence ID" value="NZ_JABVED010000008.1"/>
</dbReference>
<dbReference type="InterPro" id="IPR002575">
    <property type="entry name" value="Aminoglycoside_PTrfase"/>
</dbReference>
<protein>
    <submittedName>
        <fullName evidence="2">Phosphotransferase</fullName>
    </submittedName>
</protein>
<dbReference type="Pfam" id="PF01636">
    <property type="entry name" value="APH"/>
    <property type="match status" value="1"/>
</dbReference>
<reference evidence="2 3" key="1">
    <citation type="submission" date="2020-06" db="EMBL/GenBank/DDBJ databases">
        <title>Actinokineospora xiongansis sp. nov., isolated from soil of Baiyangdian.</title>
        <authorList>
            <person name="Zhang X."/>
        </authorList>
    </citation>
    <scope>NUCLEOTIDE SEQUENCE [LARGE SCALE GENOMIC DNA]</scope>
    <source>
        <strain evidence="2 3">HBU206404</strain>
    </source>
</reference>
<evidence type="ECO:0000259" key="1">
    <source>
        <dbReference type="Pfam" id="PF01636"/>
    </source>
</evidence>
<proteinExistence type="predicted"/>
<comment type="caution">
    <text evidence="2">The sequence shown here is derived from an EMBL/GenBank/DDBJ whole genome shotgun (WGS) entry which is preliminary data.</text>
</comment>
<evidence type="ECO:0000313" key="2">
    <source>
        <dbReference type="EMBL" id="MBC6448651.1"/>
    </source>
</evidence>